<gene>
    <name evidence="1" type="ORF">CEXT_622981</name>
</gene>
<comment type="caution">
    <text evidence="1">The sequence shown here is derived from an EMBL/GenBank/DDBJ whole genome shotgun (WGS) entry which is preliminary data.</text>
</comment>
<accession>A0AAV4XSJ8</accession>
<evidence type="ECO:0000313" key="2">
    <source>
        <dbReference type="Proteomes" id="UP001054945"/>
    </source>
</evidence>
<keyword evidence="2" id="KW-1185">Reference proteome</keyword>
<dbReference type="Proteomes" id="UP001054945">
    <property type="component" value="Unassembled WGS sequence"/>
</dbReference>
<dbReference type="EMBL" id="BPLR01000868">
    <property type="protein sequence ID" value="GIY98007.1"/>
    <property type="molecule type" value="Genomic_DNA"/>
</dbReference>
<organism evidence="1 2">
    <name type="scientific">Caerostris extrusa</name>
    <name type="common">Bark spider</name>
    <name type="synonym">Caerostris bankana</name>
    <dbReference type="NCBI Taxonomy" id="172846"/>
    <lineage>
        <taxon>Eukaryota</taxon>
        <taxon>Metazoa</taxon>
        <taxon>Ecdysozoa</taxon>
        <taxon>Arthropoda</taxon>
        <taxon>Chelicerata</taxon>
        <taxon>Arachnida</taxon>
        <taxon>Araneae</taxon>
        <taxon>Araneomorphae</taxon>
        <taxon>Entelegynae</taxon>
        <taxon>Araneoidea</taxon>
        <taxon>Araneidae</taxon>
        <taxon>Caerostris</taxon>
    </lineage>
</organism>
<dbReference type="AlphaFoldDB" id="A0AAV4XSJ8"/>
<sequence length="128" mass="14409">MVLKTRFSLIRYGCLKLGEGFAYSSVKDGFPKTIAAYVYDHPNAYSTAYRVAYFTGPYIPKSKMPFATLAELHFEHPTTPKIAAVAISDLIKCQGKSQAPISLHHHNPNPQIYMHTRTGESYRPPYLV</sequence>
<name>A0AAV4XSJ8_CAEEX</name>
<proteinExistence type="predicted"/>
<evidence type="ECO:0000313" key="1">
    <source>
        <dbReference type="EMBL" id="GIY98007.1"/>
    </source>
</evidence>
<protein>
    <submittedName>
        <fullName evidence="1">Uncharacterized protein</fullName>
    </submittedName>
</protein>
<reference evidence="1 2" key="1">
    <citation type="submission" date="2021-06" db="EMBL/GenBank/DDBJ databases">
        <title>Caerostris extrusa draft genome.</title>
        <authorList>
            <person name="Kono N."/>
            <person name="Arakawa K."/>
        </authorList>
    </citation>
    <scope>NUCLEOTIDE SEQUENCE [LARGE SCALE GENOMIC DNA]</scope>
</reference>